<evidence type="ECO:0000256" key="4">
    <source>
        <dbReference type="ARBA" id="ARBA00022729"/>
    </source>
</evidence>
<dbReference type="SUPFAM" id="SSF53850">
    <property type="entry name" value="Periplasmic binding protein-like II"/>
    <property type="match status" value="1"/>
</dbReference>
<keyword evidence="4 6" id="KW-0732">Signal</keyword>
<dbReference type="PANTHER" id="PTHR30632:SF0">
    <property type="entry name" value="SULFATE-BINDING PROTEIN"/>
    <property type="match status" value="1"/>
</dbReference>
<dbReference type="FunFam" id="3.40.190.10:FF:000035">
    <property type="entry name" value="Molybdate ABC transporter substrate-binding protein"/>
    <property type="match status" value="1"/>
</dbReference>
<dbReference type="KEGG" id="tog:HNI00_16485"/>
<dbReference type="RefSeq" id="WP_316787638.1">
    <property type="nucleotide sequence ID" value="NZ_CP053540.1"/>
</dbReference>
<dbReference type="InterPro" id="IPR050682">
    <property type="entry name" value="ModA/WtpA"/>
</dbReference>
<dbReference type="NCBIfam" id="TIGR01256">
    <property type="entry name" value="modA"/>
    <property type="match status" value="1"/>
</dbReference>
<dbReference type="InterPro" id="IPR005950">
    <property type="entry name" value="ModA"/>
</dbReference>
<feature type="binding site" evidence="5">
    <location>
        <position position="70"/>
    </location>
    <ligand>
        <name>molybdate</name>
        <dbReference type="ChEBI" id="CHEBI:36264"/>
    </ligand>
</feature>
<accession>A0AA96Y6I5</accession>
<dbReference type="PROSITE" id="PS51257">
    <property type="entry name" value="PROKAR_LIPOPROTEIN"/>
    <property type="match status" value="1"/>
</dbReference>
<feature type="chain" id="PRO_5041685492" evidence="6">
    <location>
        <begin position="25"/>
        <end position="261"/>
    </location>
</feature>
<dbReference type="GO" id="GO:0015689">
    <property type="term" value="P:molybdate ion transport"/>
    <property type="evidence" value="ECO:0007669"/>
    <property type="project" value="InterPro"/>
</dbReference>
<feature type="binding site" evidence="5">
    <location>
        <position position="178"/>
    </location>
    <ligand>
        <name>molybdate</name>
        <dbReference type="ChEBI" id="CHEBI:36264"/>
    </ligand>
</feature>
<evidence type="ECO:0000256" key="6">
    <source>
        <dbReference type="SAM" id="SignalP"/>
    </source>
</evidence>
<reference evidence="7" key="1">
    <citation type="submission" date="2020-05" db="EMBL/GenBank/DDBJ databases">
        <authorList>
            <person name="Zhu T."/>
            <person name="Keshari N."/>
            <person name="Lu X."/>
        </authorList>
    </citation>
    <scope>NUCLEOTIDE SEQUENCE</scope>
    <source>
        <strain evidence="7">NK1-22</strain>
    </source>
</reference>
<keyword evidence="2 5" id="KW-0500">Molybdenum</keyword>
<dbReference type="GO" id="GO:0046872">
    <property type="term" value="F:metal ion binding"/>
    <property type="evidence" value="ECO:0007669"/>
    <property type="project" value="UniProtKB-KW"/>
</dbReference>
<evidence type="ECO:0000256" key="2">
    <source>
        <dbReference type="ARBA" id="ARBA00022505"/>
    </source>
</evidence>
<dbReference type="PIRSF" id="PIRSF004846">
    <property type="entry name" value="ModA"/>
    <property type="match status" value="1"/>
</dbReference>
<evidence type="ECO:0000313" key="7">
    <source>
        <dbReference type="EMBL" id="WOB44564.1"/>
    </source>
</evidence>
<comment type="similarity">
    <text evidence="1">Belongs to the bacterial solute-binding protein ModA family.</text>
</comment>
<evidence type="ECO:0000256" key="1">
    <source>
        <dbReference type="ARBA" id="ARBA00009175"/>
    </source>
</evidence>
<dbReference type="EMBL" id="CP053540">
    <property type="protein sequence ID" value="WOB44564.1"/>
    <property type="molecule type" value="Genomic_DNA"/>
</dbReference>
<evidence type="ECO:0000256" key="5">
    <source>
        <dbReference type="PIRSR" id="PIRSR004846-1"/>
    </source>
</evidence>
<dbReference type="CDD" id="cd13537">
    <property type="entry name" value="PBP2_YvgL_like"/>
    <property type="match status" value="1"/>
</dbReference>
<dbReference type="InterPro" id="IPR041879">
    <property type="entry name" value="YvgL-like_PBP2"/>
</dbReference>
<organism evidence="7">
    <name type="scientific">Thermoleptolyngbya oregonensis NK1-22</name>
    <dbReference type="NCBI Taxonomy" id="2547457"/>
    <lineage>
        <taxon>Bacteria</taxon>
        <taxon>Bacillati</taxon>
        <taxon>Cyanobacteriota</taxon>
        <taxon>Cyanophyceae</taxon>
        <taxon>Oculatellales</taxon>
        <taxon>Oculatellaceae</taxon>
        <taxon>Thermoleptolyngbya</taxon>
    </lineage>
</organism>
<dbReference type="AlphaFoldDB" id="A0AA96Y6I5"/>
<keyword evidence="3 5" id="KW-0479">Metal-binding</keyword>
<protein>
    <submittedName>
        <fullName evidence="7">Molybdate ABC transporter substrate-binding protein</fullName>
    </submittedName>
</protein>
<dbReference type="PANTHER" id="PTHR30632">
    <property type="entry name" value="MOLYBDATE-BINDING PERIPLASMIC PROTEIN"/>
    <property type="match status" value="1"/>
</dbReference>
<dbReference type="GO" id="GO:1901359">
    <property type="term" value="F:tungstate binding"/>
    <property type="evidence" value="ECO:0007669"/>
    <property type="project" value="UniProtKB-ARBA"/>
</dbReference>
<evidence type="ECO:0000256" key="3">
    <source>
        <dbReference type="ARBA" id="ARBA00022723"/>
    </source>
</evidence>
<name>A0AA96Y6I5_9CYAN</name>
<gene>
    <name evidence="7" type="primary">modA</name>
    <name evidence="7" type="ORF">HNI00_16485</name>
</gene>
<feature type="signal peptide" evidence="6">
    <location>
        <begin position="1"/>
        <end position="24"/>
    </location>
</feature>
<sequence length="261" mass="28599">MKRPNWLTFIACVLLSLMLSVSCATQTPLAEPVELTVSSAIALTEPLEALKPLYQAEHPNVTITYNFGASGDLRQQIQSGAPVDIFISAAQKDMNDLEQDGLLLPETRNNLVKNQIVLVVPKNSTAIQSLQDLPQESVKRIAVGNPDTVPIGRYSEEVFKNLNLLDQVKPKFVFGKNVRQVLGYVESGNVDAALVWVTDARTTDQVKIVEAIPENLHSPTLHPLAVIRASAHPDQAKEYVQFLLSPKAGEVFESFGFTPVS</sequence>
<dbReference type="Gene3D" id="3.40.190.10">
    <property type="entry name" value="Periplasmic binding protein-like II"/>
    <property type="match status" value="2"/>
</dbReference>
<proteinExistence type="inferred from homology"/>
<dbReference type="GO" id="GO:0030973">
    <property type="term" value="F:molybdate ion binding"/>
    <property type="evidence" value="ECO:0007669"/>
    <property type="project" value="TreeGrafter"/>
</dbReference>
<dbReference type="Pfam" id="PF13531">
    <property type="entry name" value="SBP_bac_11"/>
    <property type="match status" value="1"/>
</dbReference>